<dbReference type="Gene3D" id="2.60.40.10">
    <property type="entry name" value="Immunoglobulins"/>
    <property type="match status" value="4"/>
</dbReference>
<evidence type="ECO:0000259" key="4">
    <source>
        <dbReference type="PROSITE" id="PS50835"/>
    </source>
</evidence>
<feature type="domain" description="Ig-like" evidence="4">
    <location>
        <begin position="11"/>
        <end position="130"/>
    </location>
</feature>
<dbReference type="SUPFAM" id="SSF49899">
    <property type="entry name" value="Concanavalin A-like lectins/glucanases"/>
    <property type="match status" value="1"/>
</dbReference>
<dbReference type="Pfam" id="PF13385">
    <property type="entry name" value="Laminin_G_3"/>
    <property type="match status" value="1"/>
</dbReference>
<dbReference type="InterPro" id="IPR026444">
    <property type="entry name" value="Secre_tail"/>
</dbReference>
<dbReference type="InterPro" id="IPR036179">
    <property type="entry name" value="Ig-like_dom_sf"/>
</dbReference>
<dbReference type="Pfam" id="PF19408">
    <property type="entry name" value="PKD_6"/>
    <property type="match status" value="6"/>
</dbReference>
<dbReference type="STRING" id="1913577.LPB144_07265"/>
<dbReference type="Gene3D" id="2.60.120.200">
    <property type="match status" value="1"/>
</dbReference>
<feature type="compositionally biased region" description="Acidic residues" evidence="3">
    <location>
        <begin position="3339"/>
        <end position="3350"/>
    </location>
</feature>
<dbReference type="GO" id="GO:0004553">
    <property type="term" value="F:hydrolase activity, hydrolyzing O-glycosyl compounds"/>
    <property type="evidence" value="ECO:0007669"/>
    <property type="project" value="UniProtKB-ARBA"/>
</dbReference>
<dbReference type="InterPro" id="IPR044023">
    <property type="entry name" value="Ig_7"/>
</dbReference>
<dbReference type="InterPro" id="IPR013783">
    <property type="entry name" value="Ig-like_fold"/>
</dbReference>
<dbReference type="SUPFAM" id="SSF48726">
    <property type="entry name" value="Immunoglobulin"/>
    <property type="match status" value="2"/>
</dbReference>
<keyword evidence="2" id="KW-1015">Disulfide bond</keyword>
<feature type="domain" description="Ig-like" evidence="4">
    <location>
        <begin position="1019"/>
        <end position="1097"/>
    </location>
</feature>
<dbReference type="InterPro" id="IPR013320">
    <property type="entry name" value="ConA-like_dom_sf"/>
</dbReference>
<dbReference type="EMBL" id="CP018153">
    <property type="protein sequence ID" value="APG60219.1"/>
    <property type="molecule type" value="Genomic_DNA"/>
</dbReference>
<keyword evidence="1" id="KW-0732">Signal</keyword>
<organism evidence="5 6">
    <name type="scientific">Christiangramia salexigens</name>
    <dbReference type="NCBI Taxonomy" id="1913577"/>
    <lineage>
        <taxon>Bacteria</taxon>
        <taxon>Pseudomonadati</taxon>
        <taxon>Bacteroidota</taxon>
        <taxon>Flavobacteriia</taxon>
        <taxon>Flavobacteriales</taxon>
        <taxon>Flavobacteriaceae</taxon>
        <taxon>Christiangramia</taxon>
    </lineage>
</organism>
<dbReference type="KEGG" id="grl:LPB144_07265"/>
<dbReference type="InterPro" id="IPR006558">
    <property type="entry name" value="LamG-like"/>
</dbReference>
<keyword evidence="6" id="KW-1185">Reference proteome</keyword>
<dbReference type="GO" id="GO:0005975">
    <property type="term" value="P:carbohydrate metabolic process"/>
    <property type="evidence" value="ECO:0007669"/>
    <property type="project" value="UniProtKB-ARBA"/>
</dbReference>
<dbReference type="InterPro" id="IPR045829">
    <property type="entry name" value="PKD_6"/>
</dbReference>
<reference evidence="5 6" key="1">
    <citation type="submission" date="2016-11" db="EMBL/GenBank/DDBJ databases">
        <title>Gramella sp. LPB0144 isolated from marine environment.</title>
        <authorList>
            <person name="Kim E."/>
            <person name="Yi H."/>
        </authorList>
    </citation>
    <scope>NUCLEOTIDE SEQUENCE [LARGE SCALE GENOMIC DNA]</scope>
    <source>
        <strain evidence="5 6">LPB0144</strain>
    </source>
</reference>
<dbReference type="NCBIfam" id="TIGR04183">
    <property type="entry name" value="Por_Secre_tail"/>
    <property type="match status" value="1"/>
</dbReference>
<feature type="compositionally biased region" description="Acidic residues" evidence="3">
    <location>
        <begin position="3318"/>
        <end position="3330"/>
    </location>
</feature>
<evidence type="ECO:0000256" key="1">
    <source>
        <dbReference type="ARBA" id="ARBA00022729"/>
    </source>
</evidence>
<accession>A0A1L3J4Y3</accession>
<evidence type="ECO:0000256" key="3">
    <source>
        <dbReference type="SAM" id="MobiDB-lite"/>
    </source>
</evidence>
<evidence type="ECO:0000313" key="6">
    <source>
        <dbReference type="Proteomes" id="UP000182510"/>
    </source>
</evidence>
<name>A0A1L3J4Y3_9FLAO</name>
<dbReference type="Proteomes" id="UP000182510">
    <property type="component" value="Chromosome"/>
</dbReference>
<sequence>MFSGFAGAQCPSSVSITSDLGNNICEGEPVTFSSSYTGTTGALTYEWQVNGNIVASTTNYTSSAVNNTDVVQLIIRSVNLNASLCETPSNSITMTVNQNRTGSVTIQASNTNICPSENVDFSISSSANLGANPSFTWQRIRGGNTTTIGTTNSISNNNLQNGDQVFLSVVSTIPCTTPDPVISTNTITISEKPGIPAQPGAISGDNNICPGVVKSYSVPLVSGITYNWILPTGWTGSSTSNTISVTPGTAGGDIKVTAQNSCGISIERTRTITVLSGTPVTPGAFTSGPAELCPNTAATYTVPAVTGANEYIWTLPAGFSPSGTTSTPTPTINVTSGASGSGNLSVIAKNICGQSSARTMAVTVKSGTPGTPGTITGDATICPGISKTYTIPAISGASQYIWTLPTGFTAPNLTTPGPSITVTAGATGSGSITVRASNDCGTSPTPSSKTISINTAAPVITGDINGPVNVCANAQTQEGSPYTYSITVSNSPTIAWTLPSGWSILSGAGTSSITVKTGTTGGTVSVTASNSCGTVSRNLSVGLNNPAPVMTGNITGPAKVCASATGFIYSIPAITNASEYIWTLPSGWNITAGETTRNITVSTPSSPSPNNTISVVAKNTCGTSASISYSVSANSTVPAQPGTISTDLPSSAICPPVTGYKFWVTPVSGVTYNWIVPSGFTITNGAGTNEITVNIASNTSYGNNIKVEVEAVNACGPSTRRTYNNINIDNFAFADLGPDLTVCSSSNPISLSGIIGFGNGNSKLKISVLTTSSPPQTNAYIGPEFSNVPNGKVNDFNFTFTPTTQQRTNGQVTITLITESPTGNNNCTAQGRDEMTIFFRPVPTASISSTSPVCSGDSATLTFTGTPNTSVVYRVAGVDQPAINIGASGTATHTVNNLTATTTYNLRSIQYSTSPNCLVNPLSGSTTVTVTQRPTASISYNSPICRTNPNPQPVTFSGTNAYTGGSFTSAAGLTINGSTGAITPGSSTPGDYTVTYTIPASANCPAIPVTTQVSILAPPVITNHPVNARHCEGDSTTFQVQVTGSSLTYQWYRNSVAAGNEIAGATSSSLTLNNLTASQAGDYYVVVGNSAGCAPITSQPAQLIVDQNIIIDTQPLTKSACSGDNTSFNVTASVGGIPLDNSFSYQWYKGTPGSGSIISGANAASLPLNDVSVSSSGDYYVEITGPAGYTCQKVTSQAANLTVRPIPVVEISGNNQICDGEASDISFFNGTPDAVVTYILNNDNTNPQNISLDNNGEAIINTGALFVTNNTETNFKYELTSVAYPDDPNCSNTVSGTVTITVTPNPNASFSFPDDQIEFCTADDSIYTPSLSGSGNFTGGTYSASGLNIDPINGSFIPENNSAGDYTITYTIPAYGGCEPEDISLDISLYEEVIITSQPYNLGICSTSDADFSVVASGDNLTYQWFKVVGQPDINSSEADDIAMTGANSNILSLPIATLNDAGEYYVRIAGTDACTPSQSTQVNSDVVTLNVDEQIVILEPATDIQVCETGDSSVVFKFIAHATGAPLNFTWIYDNGDPVPIGGDFMENVIARNDYPGHNYTVYEGTLTISNIEQADDASYAVRIDGSANNFNCPVAISNSFNLDVDPLPDVPVVENISYCLGEEAIPLTASGDTNATFTWYDANGQNPTTTAPTPLTTTAGSTSYFVTQMDSFCESEMAEIVVTVNPLPSAPMLTAEELNPNYCVGETSVPLTATPDAGASLNWYGPNDPDLSLSAAPEPQTSTQGEIYYWVSQTDTNICEGEKVMITVNINNLPDVSITNSGEDTICEGDTIELTATDANDTNSSTTYSWDWTNNSGNPFTGNLQTFNPTSTTTYTVTATTANGCINTEEITINVDPLPVAGMLTGPANVCITNPSGSLDLSGYAGNIIQWEFKNEADIDWTVITEANPDSNYMFSNIADNTSYRVKIGSGICSEVYSNEITIQVDPIPVGGELNFGTTGRIFLICEGANSGYAVPLNLTGYAGQIEKWEYKGEYDSSWTTITEGGTNFIGTTLSALQIEAAVNNQTTAFRVEISSGACSPNEFSRTGLISVIPTDIEPAPVSVDPKYLCFGDEITLSSSTGYGAEYGQFQGGAFDNAGIKNHGWRFTNPNGGSNDFSSAADNGRADHWLRMNPHGQNPNPNEKVYTANLFPIDQQSASNGYMVNFDTYIDPAGNKGFAIVTGDNDSFMETPIFSLGGLDEAILTFDQAYNLTEGANIRVELSTDGGNSYNIILMDITGTASSDHYDNFGELTPEQRPLNKMEYDLGSYIGQPNLRVRFNYVGTLDGDVWAVDNIKVPEGPQDVQLIWYYDEDLNDPNNDLEQIGAVNQGTVQFTPRKIGWNDFEVQTALLFDTNGDPCEAAINSRVISVYVFDTYESVATSSVGACGNIDVSLGAAITGAVQGPITEFPEGDGSTVAWEVISAPGSYVFNPAHFVNDDSDLSAINDPNARFQPPVEGDYTLRWVITPNTSPVQGEEDIPANFCPITYIDTNFTFVFCSTLDFDGIDDHIVISDGYASAQTIEAWIRPEALNGAGPTEDAVILSNESYELYITNGQKLTFRWGNQKVSSNKAFVPDTRWYHVAVVFNGSNAAIYIDGIDIKDKTTGSQTATGSGNETIIGARYNGPGVAPDNYFSGWIEEVRIWDTQINLEQIRFLMNQHIDYNQSPNLRGEIIPLAVPGGLNYANLLGYYRLIAQIDALDNPDPVFAITNGLTPDMATNKANGRLYNITTLQENTAPMPYYSRADSQESAGRNWMTDDTWRHWQVWDPPNSRGIDKDNTLINWNIAVISHNIDSGNIESGRDTNPFGDEYALTLLGLISETGLLRMANPSQDLNENNDGQHLRVTHYLRLDGNIDLVGESQLIQDQGSVLYNASAGWLERDQQGTRSSYNYNYWSSPVSPQGAAINVNADYSINQVLWDGTNASTPKAPNYQGTYHAADHDDRKDPVILSTYWMWRFRGTADVYGQWRHVAQTGLMKTGEGYTMKGTSGTAGVKDWQNYVFKGKPHNGDFTRFIDNNMNYLLGNPYPSAMDADEFILDNHKDIPGGRNSNNVFNGVLYFWDHFAGQTHILADYIGGYAAYSLAGGVPGVALDPRVNNNNESGTKIPSRFIPVAQGFFLLTNRDDEVNQSATPQFGDVVFKNRQRVGIRENIIYAGEDPSIFLKPIYPTKKEMVKGRDPRTKIRLKFISPKGYNRQILVTRDEKTTSGYDIGYDAPLADNQKEDMYWIINNKEYVIQGVPDFYESRQLPLGIRINQTGEFKIKIDSTENWPEGNPIYLKDKLLDLVHDIRKEAYIGNSEPGEFRDRFEIVFKKDSEDEPDPADPDPTEPDPTNPDASDPDPIDPVIDEPEPDLPVIEGLVGIGYSHFTKTLKIFNYDELEIEKVMIFDMRGKLIQQFNNLPRDKEISLYMRPVRSGVYIVKVFCKKGVCNKKIVIK</sequence>
<evidence type="ECO:0000256" key="2">
    <source>
        <dbReference type="ARBA" id="ARBA00023157"/>
    </source>
</evidence>
<dbReference type="InterPro" id="IPR003599">
    <property type="entry name" value="Ig_sub"/>
</dbReference>
<dbReference type="InterPro" id="IPR007110">
    <property type="entry name" value="Ig-like_dom"/>
</dbReference>
<dbReference type="PROSITE" id="PS50835">
    <property type="entry name" value="IG_LIKE"/>
    <property type="match status" value="2"/>
</dbReference>
<proteinExistence type="predicted"/>
<dbReference type="SMART" id="SM00560">
    <property type="entry name" value="LamGL"/>
    <property type="match status" value="1"/>
</dbReference>
<evidence type="ECO:0000313" key="5">
    <source>
        <dbReference type="EMBL" id="APG60219.1"/>
    </source>
</evidence>
<dbReference type="Pfam" id="PF19081">
    <property type="entry name" value="Ig_7"/>
    <property type="match status" value="2"/>
</dbReference>
<gene>
    <name evidence="5" type="ORF">LPB144_07265</name>
</gene>
<feature type="region of interest" description="Disordered" evidence="3">
    <location>
        <begin position="3316"/>
        <end position="3350"/>
    </location>
</feature>
<protein>
    <recommendedName>
        <fullName evidence="4">Ig-like domain-containing protein</fullName>
    </recommendedName>
</protein>
<dbReference type="SMART" id="SM00409">
    <property type="entry name" value="IG"/>
    <property type="match status" value="5"/>
</dbReference>